<evidence type="ECO:0000259" key="4">
    <source>
        <dbReference type="Pfam" id="PF13439"/>
    </source>
</evidence>
<accession>A0A2M6YRH2</accession>
<dbReference type="Proteomes" id="UP000229502">
    <property type="component" value="Unassembled WGS sequence"/>
</dbReference>
<dbReference type="SUPFAM" id="SSF53756">
    <property type="entry name" value="UDP-Glycosyltransferase/glycogen phosphorylase"/>
    <property type="match status" value="1"/>
</dbReference>
<evidence type="ECO:0000259" key="3">
    <source>
        <dbReference type="Pfam" id="PF00534"/>
    </source>
</evidence>
<evidence type="ECO:0000256" key="2">
    <source>
        <dbReference type="ARBA" id="ARBA00022679"/>
    </source>
</evidence>
<reference evidence="6" key="1">
    <citation type="submission" date="2017-09" db="EMBL/GenBank/DDBJ databases">
        <title>Depth-based differentiation of microbial function through sediment-hosted aquifers and enrichment of novel symbionts in the deep terrestrial subsurface.</title>
        <authorList>
            <person name="Probst A.J."/>
            <person name="Ladd B."/>
            <person name="Jarett J.K."/>
            <person name="Geller-Mcgrath D.E."/>
            <person name="Sieber C.M.K."/>
            <person name="Emerson J.B."/>
            <person name="Anantharaman K."/>
            <person name="Thomas B.C."/>
            <person name="Malmstrom R."/>
            <person name="Stieglmeier M."/>
            <person name="Klingl A."/>
            <person name="Woyke T."/>
            <person name="Ryan C.M."/>
            <person name="Banfield J.F."/>
        </authorList>
    </citation>
    <scope>NUCLEOTIDE SEQUENCE [LARGE SCALE GENOMIC DNA]</scope>
</reference>
<dbReference type="InterPro" id="IPR028098">
    <property type="entry name" value="Glyco_trans_4-like_N"/>
</dbReference>
<keyword evidence="2" id="KW-0808">Transferase</keyword>
<sequence length="346" mass="40762">MEKHVMEVGKRLVKMGYEVTVVSESSTSEESRSLPRHHPRCLKVYYISVRANEKSKKFQIWEWLWKNRCLIQEADIVHCHDVFFWYLPFRFLYPKKKVFTTFHGYEGSEPPTWKKILSHKLAGWLSNGSIVIGDFHRKWYGVKSEAVSYGAAEKGSLDSATHQHQKVHSFARNDKCHFCFVGRLAKDTGIMIYLEALKILKKKGISYRLVVCGEGPRMDEAIEFSKKHGLNVEFEGFVRDVEKYLKQSKFVFVSRYLGILEAMINKKLVFAVYDSPIKEDYLKMSPFSKWIVIESDPKELAKKVKFYFENPLEEKKLIEEAYNWAREQTWEKLTKNYLELWVIPEV</sequence>
<dbReference type="EMBL" id="PEWZ01000067">
    <property type="protein sequence ID" value="PIU35439.1"/>
    <property type="molecule type" value="Genomic_DNA"/>
</dbReference>
<dbReference type="Pfam" id="PF00534">
    <property type="entry name" value="Glycos_transf_1"/>
    <property type="match status" value="1"/>
</dbReference>
<protein>
    <recommendedName>
        <fullName evidence="7">Glycosyltransferase subfamily 4-like N-terminal domain-containing protein</fullName>
    </recommendedName>
</protein>
<comment type="caution">
    <text evidence="5">The sequence shown here is derived from an EMBL/GenBank/DDBJ whole genome shotgun (WGS) entry which is preliminary data.</text>
</comment>
<dbReference type="AlphaFoldDB" id="A0A2M6YRH2"/>
<organism evidence="5 6">
    <name type="scientific">Candidatus Shapirobacteria bacterium CG07_land_8_20_14_0_80_39_18</name>
    <dbReference type="NCBI Taxonomy" id="1974882"/>
    <lineage>
        <taxon>Bacteria</taxon>
        <taxon>Candidatus Shapironibacteriota</taxon>
    </lineage>
</organism>
<proteinExistence type="predicted"/>
<evidence type="ECO:0000313" key="6">
    <source>
        <dbReference type="Proteomes" id="UP000229502"/>
    </source>
</evidence>
<evidence type="ECO:0000256" key="1">
    <source>
        <dbReference type="ARBA" id="ARBA00022676"/>
    </source>
</evidence>
<evidence type="ECO:0000313" key="5">
    <source>
        <dbReference type="EMBL" id="PIU35439.1"/>
    </source>
</evidence>
<feature type="domain" description="Glycosyl transferase family 1" evidence="3">
    <location>
        <begin position="171"/>
        <end position="324"/>
    </location>
</feature>
<evidence type="ECO:0008006" key="7">
    <source>
        <dbReference type="Google" id="ProtNLM"/>
    </source>
</evidence>
<dbReference type="Pfam" id="PF13439">
    <property type="entry name" value="Glyco_transf_4"/>
    <property type="match status" value="1"/>
</dbReference>
<dbReference type="CDD" id="cd03801">
    <property type="entry name" value="GT4_PimA-like"/>
    <property type="match status" value="1"/>
</dbReference>
<dbReference type="Gene3D" id="3.40.50.2000">
    <property type="entry name" value="Glycogen Phosphorylase B"/>
    <property type="match status" value="2"/>
</dbReference>
<dbReference type="PANTHER" id="PTHR12526:SF510">
    <property type="entry name" value="D-INOSITOL 3-PHOSPHATE GLYCOSYLTRANSFERASE"/>
    <property type="match status" value="1"/>
</dbReference>
<dbReference type="InterPro" id="IPR001296">
    <property type="entry name" value="Glyco_trans_1"/>
</dbReference>
<gene>
    <name evidence="5" type="ORF">COT03_01305</name>
</gene>
<feature type="domain" description="Glycosyltransferase subfamily 4-like N-terminal" evidence="4">
    <location>
        <begin position="1"/>
        <end position="116"/>
    </location>
</feature>
<dbReference type="GO" id="GO:0016757">
    <property type="term" value="F:glycosyltransferase activity"/>
    <property type="evidence" value="ECO:0007669"/>
    <property type="project" value="UniProtKB-KW"/>
</dbReference>
<dbReference type="PANTHER" id="PTHR12526">
    <property type="entry name" value="GLYCOSYLTRANSFERASE"/>
    <property type="match status" value="1"/>
</dbReference>
<name>A0A2M6YRH2_9BACT</name>
<keyword evidence="1" id="KW-0328">Glycosyltransferase</keyword>